<keyword evidence="2" id="KW-1185">Reference proteome</keyword>
<dbReference type="EMBL" id="JAFBMS010000014">
    <property type="protein sequence ID" value="KAG9346963.1"/>
    <property type="molecule type" value="Genomic_DNA"/>
</dbReference>
<protein>
    <submittedName>
        <fullName evidence="1">Uncharacterized protein</fullName>
    </submittedName>
</protein>
<sequence>MALSTLISPSLAKLPNGAMILGMAAARVSCTLSSGRLLIRVRHGSRFTRHSSATILTSDSLSSLHSRNISMAMPSSFWNSGEVLIPEP</sequence>
<evidence type="ECO:0000313" key="2">
    <source>
        <dbReference type="Proteomes" id="UP000824540"/>
    </source>
</evidence>
<organism evidence="1 2">
    <name type="scientific">Albula glossodonta</name>
    <name type="common">roundjaw bonefish</name>
    <dbReference type="NCBI Taxonomy" id="121402"/>
    <lineage>
        <taxon>Eukaryota</taxon>
        <taxon>Metazoa</taxon>
        <taxon>Chordata</taxon>
        <taxon>Craniata</taxon>
        <taxon>Vertebrata</taxon>
        <taxon>Euteleostomi</taxon>
        <taxon>Actinopterygii</taxon>
        <taxon>Neopterygii</taxon>
        <taxon>Teleostei</taxon>
        <taxon>Albuliformes</taxon>
        <taxon>Albulidae</taxon>
        <taxon>Albula</taxon>
    </lineage>
</organism>
<dbReference type="AlphaFoldDB" id="A0A8T2P0P6"/>
<dbReference type="OrthoDB" id="10490353at2759"/>
<name>A0A8T2P0P6_9TELE</name>
<comment type="caution">
    <text evidence="1">The sequence shown here is derived from an EMBL/GenBank/DDBJ whole genome shotgun (WGS) entry which is preliminary data.</text>
</comment>
<accession>A0A8T2P0P6</accession>
<evidence type="ECO:0000313" key="1">
    <source>
        <dbReference type="EMBL" id="KAG9346963.1"/>
    </source>
</evidence>
<gene>
    <name evidence="1" type="ORF">JZ751_005890</name>
</gene>
<proteinExistence type="predicted"/>
<reference evidence="1" key="1">
    <citation type="thesis" date="2021" institute="BYU ScholarsArchive" country="Provo, UT, USA">
        <title>Applications of and Algorithms for Genome Assembly and Genomic Analyses with an Emphasis on Marine Teleosts.</title>
        <authorList>
            <person name="Pickett B.D."/>
        </authorList>
    </citation>
    <scope>NUCLEOTIDE SEQUENCE</scope>
    <source>
        <strain evidence="1">HI-2016</strain>
    </source>
</reference>
<dbReference type="Proteomes" id="UP000824540">
    <property type="component" value="Unassembled WGS sequence"/>
</dbReference>